<dbReference type="Gene3D" id="3.90.320.10">
    <property type="match status" value="1"/>
</dbReference>
<evidence type="ECO:0000313" key="3">
    <source>
        <dbReference type="Proteomes" id="UP000030661"/>
    </source>
</evidence>
<feature type="domain" description="PD-(D/E)XK endonuclease-like" evidence="1">
    <location>
        <begin position="10"/>
        <end position="361"/>
    </location>
</feature>
<dbReference type="InterPro" id="IPR011604">
    <property type="entry name" value="PDDEXK-like_dom_sf"/>
</dbReference>
<dbReference type="AlphaFoldDB" id="A0A081CB05"/>
<proteinExistence type="predicted"/>
<dbReference type="STRING" id="1499967.U27_02589"/>
<name>A0A081CB05_VECG1</name>
<dbReference type="Pfam" id="PF12705">
    <property type="entry name" value="PDDEXK_1"/>
    <property type="match status" value="1"/>
</dbReference>
<protein>
    <submittedName>
        <fullName evidence="2">Gp73 protein</fullName>
    </submittedName>
</protein>
<organism evidence="2 3">
    <name type="scientific">Vecturithrix granuli</name>
    <dbReference type="NCBI Taxonomy" id="1499967"/>
    <lineage>
        <taxon>Bacteria</taxon>
        <taxon>Candidatus Moduliflexota</taxon>
        <taxon>Candidatus Vecturitrichia</taxon>
        <taxon>Candidatus Vecturitrichales</taxon>
        <taxon>Candidatus Vecturitrichaceae</taxon>
        <taxon>Candidatus Vecturithrix</taxon>
    </lineage>
</organism>
<dbReference type="HOGENOM" id="CLU_711084_0_0_0"/>
<dbReference type="EMBL" id="DF820483">
    <property type="protein sequence ID" value="GAK61760.1"/>
    <property type="molecule type" value="Genomic_DNA"/>
</dbReference>
<keyword evidence="3" id="KW-1185">Reference proteome</keyword>
<gene>
    <name evidence="2" type="ORF">U27_02589</name>
</gene>
<dbReference type="InterPro" id="IPR038726">
    <property type="entry name" value="PDDEXK_AddAB-type"/>
</dbReference>
<sequence length="388" mass="45551">MKQLVHEIHVSEIRLFKKCRFAHQMKFVGMLYPKITAKPLEFGTAFHAAKQVFYDPQTNGYPADARKELAILKFVEVCKAQEEELGSGITIEQRMDYQERIELGMGMLEYYFGTVAPVEDINYESLAVEQTFSVPIVNPDTKEPLMCKCDRCWAKIDQTDFDEDELRTEAARRNYWDGLPVHLEGQIDLILRDKRTNKIWILDWKTTARLMDKWEWLELDEQVTNYAVALWLLGKDVAGFIYHEALKTFPKPPSRNKSKRMGRWYSVDKNQDTDYDMYVDEISLGDAEGLESGAYDEFLDWLRDNGKPFYHRETIRRNNEQLAIAYKDLYDTAREMVNPLKVIYPSPGKFNCTYCEFLQVCIGRATGADYQYTIDTMFEQKAPYYERR</sequence>
<reference evidence="2 3" key="1">
    <citation type="journal article" date="2015" name="PeerJ">
        <title>First genomic representation of candidate bacterial phylum KSB3 points to enhanced environmental sensing as a trigger of wastewater bulking.</title>
        <authorList>
            <person name="Sekiguchi Y."/>
            <person name="Ohashi A."/>
            <person name="Parks D.H."/>
            <person name="Yamauchi T."/>
            <person name="Tyson G.W."/>
            <person name="Hugenholtz P."/>
        </authorList>
    </citation>
    <scope>NUCLEOTIDE SEQUENCE [LARGE SCALE GENOMIC DNA]</scope>
</reference>
<evidence type="ECO:0000259" key="1">
    <source>
        <dbReference type="Pfam" id="PF12705"/>
    </source>
</evidence>
<dbReference type="Proteomes" id="UP000030661">
    <property type="component" value="Unassembled WGS sequence"/>
</dbReference>
<accession>A0A081CB05</accession>
<evidence type="ECO:0000313" key="2">
    <source>
        <dbReference type="EMBL" id="GAK61760.1"/>
    </source>
</evidence>